<reference evidence="1 2" key="1">
    <citation type="journal article" date="2022" name="Front. Microbiol.">
        <title>High genomic differentiation and limited gene flow indicate recent cryptic speciation within the genus Laspinema (cyanobacteria).</title>
        <authorList>
            <person name="Stanojkovic A."/>
            <person name="Skoupy S."/>
            <person name="Skaloud P."/>
            <person name="Dvorak P."/>
        </authorList>
    </citation>
    <scope>NUCLEOTIDE SEQUENCE [LARGE SCALE GENOMIC DNA]</scope>
    <source>
        <strain evidence="1 2">D3b</strain>
    </source>
</reference>
<evidence type="ECO:0000313" key="2">
    <source>
        <dbReference type="Proteomes" id="UP001525961"/>
    </source>
</evidence>
<comment type="caution">
    <text evidence="1">The sequence shown here is derived from an EMBL/GenBank/DDBJ whole genome shotgun (WGS) entry which is preliminary data.</text>
</comment>
<dbReference type="Proteomes" id="UP001525961">
    <property type="component" value="Unassembled WGS sequence"/>
</dbReference>
<proteinExistence type="predicted"/>
<sequence>MDLNVGRQGVKNHLRRQASPDLLVVICTPVETHIDRGMDEQHLRSLRLVCPSVGLIDSGRRRLDSL</sequence>
<organism evidence="1 2">
    <name type="scientific">Laspinema olomoucense D3b</name>
    <dbReference type="NCBI Taxonomy" id="2953688"/>
    <lineage>
        <taxon>Bacteria</taxon>
        <taxon>Bacillati</taxon>
        <taxon>Cyanobacteriota</taxon>
        <taxon>Cyanophyceae</taxon>
        <taxon>Oscillatoriophycideae</taxon>
        <taxon>Oscillatoriales</taxon>
        <taxon>Laspinemataceae</taxon>
        <taxon>Laspinema</taxon>
        <taxon>Laspinema olomoucense</taxon>
    </lineage>
</organism>
<protein>
    <submittedName>
        <fullName evidence="1">Uncharacterized protein</fullName>
    </submittedName>
</protein>
<keyword evidence="2" id="KW-1185">Reference proteome</keyword>
<dbReference type="EMBL" id="JAMXFA010000015">
    <property type="protein sequence ID" value="MCT7978661.1"/>
    <property type="molecule type" value="Genomic_DNA"/>
</dbReference>
<evidence type="ECO:0000313" key="1">
    <source>
        <dbReference type="EMBL" id="MCT7978661.1"/>
    </source>
</evidence>
<dbReference type="RefSeq" id="WP_261235701.1">
    <property type="nucleotide sequence ID" value="NZ_JAMXFA010000015.1"/>
</dbReference>
<name>A0ABT2N868_9CYAN</name>
<accession>A0ABT2N868</accession>
<gene>
    <name evidence="1" type="ORF">NG792_13185</name>
</gene>